<reference evidence="1 2" key="2">
    <citation type="journal article" date="2016" name="Environ. Microbiol. Rep.">
        <title>Metagenomic evidence for the presence of phototrophic Gemmatimonadetes bacteria in diverse environments.</title>
        <authorList>
            <person name="Zeng Y."/>
            <person name="Baumbach J."/>
            <person name="Barbosa E.G."/>
            <person name="Azevedo V."/>
            <person name="Zhang C."/>
            <person name="Koblizek M."/>
        </authorList>
    </citation>
    <scope>NUCLEOTIDE SEQUENCE [LARGE SCALE GENOMIC DNA]</scope>
    <source>
        <strain evidence="1 2">AP64</strain>
    </source>
</reference>
<dbReference type="EMBL" id="CP011454">
    <property type="protein sequence ID" value="AMW06464.1"/>
    <property type="molecule type" value="Genomic_DNA"/>
</dbReference>
<name>A0A143BPU0_9BACT</name>
<protein>
    <recommendedName>
        <fullName evidence="3">Fe-S oxidoreductase</fullName>
    </recommendedName>
</protein>
<accession>A0A143BPU0</accession>
<sequence>MPLEAYPTTSPCVKVCQLDLEDRCYGCGRTRNEVARWSGMTPEERRLVNRRLGFRGHPEHR</sequence>
<dbReference type="STRING" id="1379270.GEMMAAP_01560"/>
<keyword evidence="2" id="KW-1185">Reference proteome</keyword>
<reference evidence="1 2" key="1">
    <citation type="journal article" date="2014" name="Proc. Natl. Acad. Sci. U.S.A.">
        <title>Functional type 2 photosynthetic reaction centers found in the rare bacterial phylum Gemmatimonadetes.</title>
        <authorList>
            <person name="Zeng Y."/>
            <person name="Feng F."/>
            <person name="Medova H."/>
            <person name="Dean J."/>
            <person name="Koblizek M."/>
        </authorList>
    </citation>
    <scope>NUCLEOTIDE SEQUENCE [LARGE SCALE GENOMIC DNA]</scope>
    <source>
        <strain evidence="1 2">AP64</strain>
    </source>
</reference>
<organism evidence="1 2">
    <name type="scientific">Gemmatimonas phototrophica</name>
    <dbReference type="NCBI Taxonomy" id="1379270"/>
    <lineage>
        <taxon>Bacteria</taxon>
        <taxon>Pseudomonadati</taxon>
        <taxon>Gemmatimonadota</taxon>
        <taxon>Gemmatimonadia</taxon>
        <taxon>Gemmatimonadales</taxon>
        <taxon>Gemmatimonadaceae</taxon>
        <taxon>Gemmatimonas</taxon>
    </lineage>
</organism>
<dbReference type="AlphaFoldDB" id="A0A143BPU0"/>
<dbReference type="KEGG" id="gph:GEMMAAP_01560"/>
<dbReference type="Pfam" id="PF06945">
    <property type="entry name" value="DUF1289"/>
    <property type="match status" value="1"/>
</dbReference>
<dbReference type="eggNOG" id="COG3313">
    <property type="taxonomic scope" value="Bacteria"/>
</dbReference>
<evidence type="ECO:0000313" key="1">
    <source>
        <dbReference type="EMBL" id="AMW06464.1"/>
    </source>
</evidence>
<dbReference type="OrthoDB" id="9811423at2"/>
<dbReference type="Proteomes" id="UP000076404">
    <property type="component" value="Chromosome"/>
</dbReference>
<proteinExistence type="predicted"/>
<dbReference type="PANTHER" id="PTHR35175:SF2">
    <property type="entry name" value="DUF1289 DOMAIN-CONTAINING PROTEIN"/>
    <property type="match status" value="1"/>
</dbReference>
<evidence type="ECO:0000313" key="2">
    <source>
        <dbReference type="Proteomes" id="UP000076404"/>
    </source>
</evidence>
<dbReference type="PANTHER" id="PTHR35175">
    <property type="entry name" value="DUF1289 DOMAIN-CONTAINING PROTEIN"/>
    <property type="match status" value="1"/>
</dbReference>
<gene>
    <name evidence="1" type="ORF">GEMMAAP_01560</name>
</gene>
<evidence type="ECO:0008006" key="3">
    <source>
        <dbReference type="Google" id="ProtNLM"/>
    </source>
</evidence>
<dbReference type="InterPro" id="IPR010710">
    <property type="entry name" value="DUF1289"/>
</dbReference>